<reference evidence="4 5" key="1">
    <citation type="journal article" date="2005" name="BMC Genomics">
        <title>Bacterial genome adaptation to niches: divergence of the potential virulence genes in three Burkholderia species of different survival strategies.</title>
        <authorList>
            <person name="Kim H.S."/>
            <person name="Schell M.A."/>
            <person name="Yu Y."/>
            <person name="Ulrich R.L."/>
            <person name="Sarria S.H."/>
            <person name="Nierman W.C."/>
            <person name="DeShazer D."/>
        </authorList>
    </citation>
    <scope>NUCLEOTIDE SEQUENCE [LARGE SCALE GENOMIC DNA]</scope>
    <source>
        <strain evidence="5">ATCC 700388 / DSM 13276 / CCUG 48851 / CIP 106301 / E264</strain>
    </source>
</reference>
<proteinExistence type="predicted"/>
<sequence>MSTHRVLLLGGTGDALRVARTLAPHDVYSLAGLGKAPDDLACDVRVGGFGGAEGLARHLREHAVALVVDATHPFAARISANAAAACRAAGVPYWALRRAPWRPRPGADWRCVADWAGVLAAIAPFARPLFTLGREPLAHLDEIPLHQHWLVRCLDAHEGNARARVLAARGPFSIDGERTLFATAAIDVVVSKNSGGAATEAKLEVARERRIPVVMVGRPALPDADREFGDTAALVDALRIFRAVGAHGAHRAFRAS</sequence>
<name>Q2SVY3_BURTA</name>
<dbReference type="UniPathway" id="UPA00148"/>
<dbReference type="PROSITE" id="PS51014">
    <property type="entry name" value="COBK_CBIJ"/>
    <property type="match status" value="1"/>
</dbReference>
<dbReference type="AlphaFoldDB" id="Q2SVY3"/>
<evidence type="ECO:0000313" key="5">
    <source>
        <dbReference type="Proteomes" id="UP000001930"/>
    </source>
</evidence>
<protein>
    <submittedName>
        <fullName evidence="4">Precorrin-6x reductase</fullName>
        <ecNumber evidence="4">1.3.1.54</ecNumber>
    </submittedName>
</protein>
<dbReference type="PANTHER" id="PTHR36925">
    <property type="entry name" value="COBALT-PRECORRIN-6A REDUCTASE"/>
    <property type="match status" value="1"/>
</dbReference>
<dbReference type="Pfam" id="PF02571">
    <property type="entry name" value="CbiJ"/>
    <property type="match status" value="1"/>
</dbReference>
<evidence type="ECO:0000256" key="2">
    <source>
        <dbReference type="ARBA" id="ARBA00022573"/>
    </source>
</evidence>
<evidence type="ECO:0000256" key="1">
    <source>
        <dbReference type="ARBA" id="ARBA00004953"/>
    </source>
</evidence>
<evidence type="ECO:0000313" key="4">
    <source>
        <dbReference type="EMBL" id="ABC37850.1"/>
    </source>
</evidence>
<dbReference type="InterPro" id="IPR003723">
    <property type="entry name" value="Precorrin-6x_reduct"/>
</dbReference>
<keyword evidence="3 4" id="KW-0560">Oxidoreductase</keyword>
<dbReference type="KEGG" id="bte:BTH_I2395"/>
<dbReference type="GO" id="GO:0009236">
    <property type="term" value="P:cobalamin biosynthetic process"/>
    <property type="evidence" value="ECO:0007669"/>
    <property type="project" value="UniProtKB-UniPathway"/>
</dbReference>
<dbReference type="RefSeq" id="WP_009891140.1">
    <property type="nucleotide sequence ID" value="NC_007651.1"/>
</dbReference>
<dbReference type="GeneID" id="45122113"/>
<dbReference type="GO" id="GO:0016994">
    <property type="term" value="F:precorrin-6A reductase activity"/>
    <property type="evidence" value="ECO:0007669"/>
    <property type="project" value="UniProtKB-EC"/>
</dbReference>
<dbReference type="NCBIfam" id="NF005969">
    <property type="entry name" value="PRK08057.1-3"/>
    <property type="match status" value="1"/>
</dbReference>
<evidence type="ECO:0000256" key="3">
    <source>
        <dbReference type="ARBA" id="ARBA00023002"/>
    </source>
</evidence>
<dbReference type="EMBL" id="CP000086">
    <property type="protein sequence ID" value="ABC37850.1"/>
    <property type="molecule type" value="Genomic_DNA"/>
</dbReference>
<gene>
    <name evidence="4" type="primary">cobK</name>
    <name evidence="4" type="ordered locus">BTH_I2395</name>
</gene>
<dbReference type="EC" id="1.3.1.54" evidence="4"/>
<organism evidence="4 5">
    <name type="scientific">Burkholderia thailandensis (strain ATCC 700388 / DSM 13276 / CCUG 48851 / CIP 106301 / E264)</name>
    <dbReference type="NCBI Taxonomy" id="271848"/>
    <lineage>
        <taxon>Bacteria</taxon>
        <taxon>Pseudomonadati</taxon>
        <taxon>Pseudomonadota</taxon>
        <taxon>Betaproteobacteria</taxon>
        <taxon>Burkholderiales</taxon>
        <taxon>Burkholderiaceae</taxon>
        <taxon>Burkholderia</taxon>
        <taxon>pseudomallei group</taxon>
    </lineage>
</organism>
<dbReference type="PANTHER" id="PTHR36925:SF1">
    <property type="entry name" value="COBALT-PRECORRIN-6A REDUCTASE"/>
    <property type="match status" value="1"/>
</dbReference>
<dbReference type="NCBIfam" id="NF005968">
    <property type="entry name" value="PRK08057.1-2"/>
    <property type="match status" value="1"/>
</dbReference>
<dbReference type="HOGENOM" id="CLU_068627_1_1_4"/>
<keyword evidence="2" id="KW-0169">Cobalamin biosynthesis</keyword>
<dbReference type="Proteomes" id="UP000001930">
    <property type="component" value="Chromosome I"/>
</dbReference>
<comment type="pathway">
    <text evidence="1">Cofactor biosynthesis; adenosylcobalamin biosynthesis.</text>
</comment>
<accession>Q2SVY3</accession>
<keyword evidence="5" id="KW-1185">Reference proteome</keyword>